<dbReference type="GO" id="GO:0016973">
    <property type="term" value="P:poly(A)+ mRNA export from nucleus"/>
    <property type="evidence" value="ECO:0007669"/>
    <property type="project" value="TreeGrafter"/>
</dbReference>
<name>A0A9N8ZN97_9GLOM</name>
<protein>
    <submittedName>
        <fullName evidence="6">854_t:CDS:1</fullName>
    </submittedName>
</protein>
<evidence type="ECO:0000256" key="2">
    <source>
        <dbReference type="ARBA" id="ARBA00037992"/>
    </source>
</evidence>
<dbReference type="InterPro" id="IPR017923">
    <property type="entry name" value="TFIIS_N"/>
</dbReference>
<dbReference type="EMBL" id="CAJVPI010000212">
    <property type="protein sequence ID" value="CAG8501636.1"/>
    <property type="molecule type" value="Genomic_DNA"/>
</dbReference>
<evidence type="ECO:0000256" key="1">
    <source>
        <dbReference type="ARBA" id="ARBA00037349"/>
    </source>
</evidence>
<dbReference type="PANTHER" id="PTHR46010:SF1">
    <property type="entry name" value="PROTEIN IWS1 HOMOLOG"/>
    <property type="match status" value="1"/>
</dbReference>
<dbReference type="Pfam" id="PF08711">
    <property type="entry name" value="Med26"/>
    <property type="match status" value="1"/>
</dbReference>
<feature type="compositionally biased region" description="Acidic residues" evidence="4">
    <location>
        <begin position="17"/>
        <end position="28"/>
    </location>
</feature>
<dbReference type="Proteomes" id="UP000789739">
    <property type="component" value="Unassembled WGS sequence"/>
</dbReference>
<gene>
    <name evidence="6" type="ORF">PBRASI_LOCUS2638</name>
</gene>
<reference evidence="6" key="1">
    <citation type="submission" date="2021-06" db="EMBL/GenBank/DDBJ databases">
        <authorList>
            <person name="Kallberg Y."/>
            <person name="Tangrot J."/>
            <person name="Rosling A."/>
        </authorList>
    </citation>
    <scope>NUCLEOTIDE SEQUENCE</scope>
    <source>
        <strain evidence="6">BR232B</strain>
    </source>
</reference>
<feature type="domain" description="TFIIS N-terminal" evidence="5">
    <location>
        <begin position="121"/>
        <end position="198"/>
    </location>
</feature>
<evidence type="ECO:0000256" key="3">
    <source>
        <dbReference type="PROSITE-ProRule" id="PRU00649"/>
    </source>
</evidence>
<feature type="region of interest" description="Disordered" evidence="4">
    <location>
        <begin position="1"/>
        <end position="32"/>
    </location>
</feature>
<comment type="similarity">
    <text evidence="2">Belongs to the IWS1 family.</text>
</comment>
<accession>A0A9N8ZN97</accession>
<dbReference type="GO" id="GO:0005634">
    <property type="term" value="C:nucleus"/>
    <property type="evidence" value="ECO:0007669"/>
    <property type="project" value="UniProtKB-SubCell"/>
</dbReference>
<comment type="function">
    <text evidence="1">Transcription factor involved in RNA polymerase II transcription regulation. May function in both SPT15/TBP post-recruitment and recruitment steps of transcription.</text>
</comment>
<keyword evidence="7" id="KW-1185">Reference proteome</keyword>
<organism evidence="6 7">
    <name type="scientific">Paraglomus brasilianum</name>
    <dbReference type="NCBI Taxonomy" id="144538"/>
    <lineage>
        <taxon>Eukaryota</taxon>
        <taxon>Fungi</taxon>
        <taxon>Fungi incertae sedis</taxon>
        <taxon>Mucoromycota</taxon>
        <taxon>Glomeromycotina</taxon>
        <taxon>Glomeromycetes</taxon>
        <taxon>Paraglomerales</taxon>
        <taxon>Paraglomeraceae</taxon>
        <taxon>Paraglomus</taxon>
    </lineage>
</organism>
<comment type="subcellular location">
    <subcellularLocation>
        <location evidence="3">Nucleus</location>
    </subcellularLocation>
</comment>
<dbReference type="InterPro" id="IPR035441">
    <property type="entry name" value="TFIIS/LEDGF_dom_sf"/>
</dbReference>
<proteinExistence type="inferred from homology"/>
<keyword evidence="3" id="KW-0539">Nucleus</keyword>
<dbReference type="PROSITE" id="PS51319">
    <property type="entry name" value="TFIIS_N"/>
    <property type="match status" value="1"/>
</dbReference>
<dbReference type="PANTHER" id="PTHR46010">
    <property type="entry name" value="PROTEIN IWS1 HOMOLOG"/>
    <property type="match status" value="1"/>
</dbReference>
<evidence type="ECO:0000313" key="7">
    <source>
        <dbReference type="Proteomes" id="UP000789739"/>
    </source>
</evidence>
<dbReference type="SUPFAM" id="SSF47676">
    <property type="entry name" value="Conserved domain common to transcription factors TFIIS, elongin A, CRSP70"/>
    <property type="match status" value="1"/>
</dbReference>
<comment type="caution">
    <text evidence="6">The sequence shown here is derived from an EMBL/GenBank/DDBJ whole genome shotgun (WGS) entry which is preliminary data.</text>
</comment>
<dbReference type="AlphaFoldDB" id="A0A9N8ZN97"/>
<sequence>MSPAPELSELHKHGSSESDDNDLSDLGEPDLGQDRIVRRVDRNFGEALKAVSCRRRRRKNDRRNEEARRLYSLMISAAGQDITLNNQKKPAVKKLEHVDDVTWLLKKANMLEPLLENNILESIRTWLEPLPDASLPNISIQKGLFEVLERVPMSIELLRRSGIGRIVHFYEEHPRNDADITKRAAKLVVKWSAPIFGKSLDYKDKRIVYYEPDSGEIPCLDGIRGGVTFAPSSNGMLCKRRGYDPYRNLKCRMAQMKKGINVK</sequence>
<dbReference type="OrthoDB" id="21124at2759"/>
<evidence type="ECO:0000259" key="5">
    <source>
        <dbReference type="PROSITE" id="PS51319"/>
    </source>
</evidence>
<dbReference type="InterPro" id="IPR051037">
    <property type="entry name" value="RNAPII_TF_IWS1"/>
</dbReference>
<dbReference type="Gene3D" id="1.20.930.10">
    <property type="entry name" value="Conserved domain common to transcription factors TFIIS, elongin A, CRSP70"/>
    <property type="match status" value="1"/>
</dbReference>
<evidence type="ECO:0000313" key="6">
    <source>
        <dbReference type="EMBL" id="CAG8501636.1"/>
    </source>
</evidence>
<evidence type="ECO:0000256" key="4">
    <source>
        <dbReference type="SAM" id="MobiDB-lite"/>
    </source>
</evidence>